<evidence type="ECO:0000259" key="4">
    <source>
        <dbReference type="Pfam" id="PF00561"/>
    </source>
</evidence>
<reference evidence="6 7" key="1">
    <citation type="submission" date="2019-03" db="EMBL/GenBank/DDBJ databases">
        <title>Genomics of glacier-inhabiting Cryobacterium strains.</title>
        <authorList>
            <person name="Liu Q."/>
            <person name="Xin Y.-H."/>
        </authorList>
    </citation>
    <scope>NUCLEOTIDE SEQUENCE [LARGE SCALE GENOMIC DNA]</scope>
    <source>
        <strain evidence="7">TMT1-22</strain>
    </source>
</reference>
<dbReference type="EMBL" id="SOFY01000016">
    <property type="protein sequence ID" value="TFC50825.1"/>
    <property type="molecule type" value="Genomic_DNA"/>
</dbReference>
<dbReference type="Proteomes" id="UP000297403">
    <property type="component" value="Unassembled WGS sequence"/>
</dbReference>
<dbReference type="InterPro" id="IPR051601">
    <property type="entry name" value="Serine_prot/Carboxylest_S33"/>
</dbReference>
<evidence type="ECO:0000313" key="6">
    <source>
        <dbReference type="EMBL" id="TFC50825.1"/>
    </source>
</evidence>
<name>A0AAQ2C7V9_9MICO</name>
<sequence>MTSPTHQAPRKRNPLTRRTRLRTAPVLAGKTVLARTTVAALVFALGLTGCVPLFLPQQAPTTSAPTGEKVSAALKPFYSQVLKWKDCGDGLQCTTASAPLDWTDPGTEKVDLALVRHPATGTRVGSLLVNPGGPGGSGYDFVKESLDYATDAKLQAGFDVVGFDPRGVGRSSSVTCYEPAQMDEYLYGLPVAARGSDAWIQELTVAAADFGDACQKNTGALLGHVDSVSAAHDLDLLRAVLGDKKLNFLGYSYGTFLGATYAELYPGKVGRLALDGALDPSTTNADVTRVQATGFENALRSYLADCLAGENCPFDGSVDDAMATIGALLASVDVSPITATDGRQLGANTLLTAIIYPLYQATAWPNLSEMFTSVLNGDADVAFQFADGYNGRSADGKYLDNSTEAFMAINCVDYSYNADPALMRAQAAEIEAAAPTIGKYMTFGDIGCANWPYKFTGERSQIKAEGAAPILVVGTTNDPATPYVWAQSLADQLDSGALVTYTGEGHTAYNKSNACVNTAVDDYLLKGAVPASDPMC</sequence>
<dbReference type="AlphaFoldDB" id="A0AAQ2C7V9"/>
<evidence type="ECO:0000256" key="3">
    <source>
        <dbReference type="ARBA" id="ARBA00022801"/>
    </source>
</evidence>
<keyword evidence="2" id="KW-0732">Signal</keyword>
<dbReference type="PANTHER" id="PTHR43248">
    <property type="entry name" value="2-SUCCINYL-6-HYDROXY-2,4-CYCLOHEXADIENE-1-CARBOXYLATE SYNTHASE"/>
    <property type="match status" value="1"/>
</dbReference>
<dbReference type="Pfam" id="PF08386">
    <property type="entry name" value="Abhydrolase_4"/>
    <property type="match status" value="1"/>
</dbReference>
<gene>
    <name evidence="6" type="ORF">E3O49_04555</name>
</gene>
<dbReference type="PANTHER" id="PTHR43248:SF29">
    <property type="entry name" value="TRIPEPTIDYL AMINOPEPTIDASE"/>
    <property type="match status" value="1"/>
</dbReference>
<evidence type="ECO:0000256" key="1">
    <source>
        <dbReference type="ARBA" id="ARBA00010088"/>
    </source>
</evidence>
<dbReference type="InterPro" id="IPR013595">
    <property type="entry name" value="Pept_S33_TAP-like_C"/>
</dbReference>
<dbReference type="InterPro" id="IPR029058">
    <property type="entry name" value="AB_hydrolase_fold"/>
</dbReference>
<keyword evidence="7" id="KW-1185">Reference proteome</keyword>
<evidence type="ECO:0000256" key="2">
    <source>
        <dbReference type="ARBA" id="ARBA00022729"/>
    </source>
</evidence>
<feature type="domain" description="Peptidase S33 tripeptidyl aminopeptidase-like C-terminal" evidence="5">
    <location>
        <begin position="435"/>
        <end position="536"/>
    </location>
</feature>
<accession>A0AAQ2C7V9</accession>
<comment type="similarity">
    <text evidence="1">Belongs to the peptidase S33 family.</text>
</comment>
<dbReference type="Pfam" id="PF00561">
    <property type="entry name" value="Abhydrolase_1"/>
    <property type="match status" value="1"/>
</dbReference>
<evidence type="ECO:0000313" key="7">
    <source>
        <dbReference type="Proteomes" id="UP000297403"/>
    </source>
</evidence>
<evidence type="ECO:0000259" key="5">
    <source>
        <dbReference type="Pfam" id="PF08386"/>
    </source>
</evidence>
<dbReference type="Gene3D" id="3.40.50.1820">
    <property type="entry name" value="alpha/beta hydrolase"/>
    <property type="match status" value="1"/>
</dbReference>
<dbReference type="GO" id="GO:0016787">
    <property type="term" value="F:hydrolase activity"/>
    <property type="evidence" value="ECO:0007669"/>
    <property type="project" value="UniProtKB-KW"/>
</dbReference>
<keyword evidence="3 6" id="KW-0378">Hydrolase</keyword>
<dbReference type="RefSeq" id="WP_134365433.1">
    <property type="nucleotide sequence ID" value="NZ_SOFY01000016.1"/>
</dbReference>
<proteinExistence type="inferred from homology"/>
<dbReference type="InterPro" id="IPR000073">
    <property type="entry name" value="AB_hydrolase_1"/>
</dbReference>
<comment type="caution">
    <text evidence="6">The sequence shown here is derived from an EMBL/GenBank/DDBJ whole genome shotgun (WGS) entry which is preliminary data.</text>
</comment>
<feature type="domain" description="AB hydrolase-1" evidence="4">
    <location>
        <begin position="127"/>
        <end position="314"/>
    </location>
</feature>
<organism evidence="6 7">
    <name type="scientific">Cryobacterium shii</name>
    <dbReference type="NCBI Taxonomy" id="1259235"/>
    <lineage>
        <taxon>Bacteria</taxon>
        <taxon>Bacillati</taxon>
        <taxon>Actinomycetota</taxon>
        <taxon>Actinomycetes</taxon>
        <taxon>Micrococcales</taxon>
        <taxon>Microbacteriaceae</taxon>
        <taxon>Cryobacterium</taxon>
    </lineage>
</organism>
<dbReference type="SUPFAM" id="SSF53474">
    <property type="entry name" value="alpha/beta-Hydrolases"/>
    <property type="match status" value="1"/>
</dbReference>
<protein>
    <submittedName>
        <fullName evidence="6">Alpha/beta hydrolase</fullName>
    </submittedName>
</protein>